<dbReference type="Pfam" id="PF00652">
    <property type="entry name" value="Ricin_B_lectin"/>
    <property type="match status" value="1"/>
</dbReference>
<name>A0ABV3JRZ5_STRON</name>
<dbReference type="PROSITE" id="PS50231">
    <property type="entry name" value="RICIN_B_LECTIN"/>
    <property type="match status" value="1"/>
</dbReference>
<dbReference type="InterPro" id="IPR035992">
    <property type="entry name" value="Ricin_B-like_lectins"/>
</dbReference>
<reference evidence="3 4" key="1">
    <citation type="submission" date="2024-06" db="EMBL/GenBank/DDBJ databases">
        <title>The Natural Products Discovery Center: Release of the First 8490 Sequenced Strains for Exploring Actinobacteria Biosynthetic Diversity.</title>
        <authorList>
            <person name="Kalkreuter E."/>
            <person name="Kautsar S.A."/>
            <person name="Yang D."/>
            <person name="Bader C.D."/>
            <person name="Teijaro C.N."/>
            <person name="Fluegel L."/>
            <person name="Davis C.M."/>
            <person name="Simpson J.R."/>
            <person name="Lauterbach L."/>
            <person name="Steele A.D."/>
            <person name="Gui C."/>
            <person name="Meng S."/>
            <person name="Li G."/>
            <person name="Viehrig K."/>
            <person name="Ye F."/>
            <person name="Su P."/>
            <person name="Kiefer A.F."/>
            <person name="Nichols A."/>
            <person name="Cepeda A.J."/>
            <person name="Yan W."/>
            <person name="Fan B."/>
            <person name="Jiang Y."/>
            <person name="Adhikari A."/>
            <person name="Zheng C.-J."/>
            <person name="Schuster L."/>
            <person name="Cowan T.M."/>
            <person name="Smanski M.J."/>
            <person name="Chevrette M.G."/>
            <person name="De Carvalho L.P.S."/>
            <person name="Shen B."/>
        </authorList>
    </citation>
    <scope>NUCLEOTIDE SEQUENCE [LARGE SCALE GENOMIC DNA]</scope>
    <source>
        <strain evidence="3 4">NPDC052347</strain>
    </source>
</reference>
<dbReference type="Gene3D" id="2.80.10.50">
    <property type="match status" value="1"/>
</dbReference>
<proteinExistence type="predicted"/>
<feature type="chain" id="PRO_5045415366" evidence="1">
    <location>
        <begin position="33"/>
        <end position="172"/>
    </location>
</feature>
<sequence>MKLLSSRKLHSAAIVTATAAITSALMAGPAHADIFLPSVHIQAKHGKQCLTEHGEENRLYLDDCRNSPWQKWEIASYNGDTNGIHNVRVYNLASSKCLTVDGGKASIEKCDRGQVRSQVWALTGNNYKNFNYQFYTYAIHACLDSGQPSSLLYKQNGCNTRNDYQYSGLPNA</sequence>
<dbReference type="EMBL" id="JBFAUK010000002">
    <property type="protein sequence ID" value="MEV5505560.1"/>
    <property type="molecule type" value="Genomic_DNA"/>
</dbReference>
<comment type="caution">
    <text evidence="3">The sequence shown here is derived from an EMBL/GenBank/DDBJ whole genome shotgun (WGS) entry which is preliminary data.</text>
</comment>
<organism evidence="3 4">
    <name type="scientific">Streptomyces orinoci</name>
    <name type="common">Streptoverticillium orinoci</name>
    <dbReference type="NCBI Taxonomy" id="67339"/>
    <lineage>
        <taxon>Bacteria</taxon>
        <taxon>Bacillati</taxon>
        <taxon>Actinomycetota</taxon>
        <taxon>Actinomycetes</taxon>
        <taxon>Kitasatosporales</taxon>
        <taxon>Streptomycetaceae</taxon>
        <taxon>Streptomyces</taxon>
    </lineage>
</organism>
<gene>
    <name evidence="3" type="ORF">AB0L16_03660</name>
</gene>
<feature type="signal peptide" evidence="1">
    <location>
        <begin position="1"/>
        <end position="32"/>
    </location>
</feature>
<evidence type="ECO:0000313" key="4">
    <source>
        <dbReference type="Proteomes" id="UP001552594"/>
    </source>
</evidence>
<evidence type="ECO:0000256" key="1">
    <source>
        <dbReference type="SAM" id="SignalP"/>
    </source>
</evidence>
<feature type="domain" description="Ricin B lectin" evidence="2">
    <location>
        <begin position="38"/>
        <end position="165"/>
    </location>
</feature>
<dbReference type="Proteomes" id="UP001552594">
    <property type="component" value="Unassembled WGS sequence"/>
</dbReference>
<evidence type="ECO:0000313" key="3">
    <source>
        <dbReference type="EMBL" id="MEV5505560.1"/>
    </source>
</evidence>
<protein>
    <submittedName>
        <fullName evidence="3">Ricin-type beta-trefoil lectin domain protein</fullName>
    </submittedName>
</protein>
<dbReference type="RefSeq" id="WP_109280559.1">
    <property type="nucleotide sequence ID" value="NZ_JBFAUK010000002.1"/>
</dbReference>
<keyword evidence="1" id="KW-0732">Signal</keyword>
<accession>A0ABV3JRZ5</accession>
<dbReference type="SUPFAM" id="SSF50370">
    <property type="entry name" value="Ricin B-like lectins"/>
    <property type="match status" value="1"/>
</dbReference>
<keyword evidence="4" id="KW-1185">Reference proteome</keyword>
<evidence type="ECO:0000259" key="2">
    <source>
        <dbReference type="Pfam" id="PF00652"/>
    </source>
</evidence>
<dbReference type="InterPro" id="IPR000772">
    <property type="entry name" value="Ricin_B_lectin"/>
</dbReference>